<organism evidence="1 2">
    <name type="scientific">Escherichia phage 4MG</name>
    <dbReference type="NCBI Taxonomy" id="1391428"/>
    <lineage>
        <taxon>Viruses</taxon>
        <taxon>Duplodnaviria</taxon>
        <taxon>Heunggongvirae</taxon>
        <taxon>Uroviricota</taxon>
        <taxon>Caudoviricetes</taxon>
        <taxon>Vequintavirinae</taxon>
        <taxon>Seunavirus</taxon>
        <taxon>Seunavirus 4MG</taxon>
    </lineage>
</organism>
<evidence type="ECO:0000313" key="2">
    <source>
        <dbReference type="Proteomes" id="UP000018620"/>
    </source>
</evidence>
<evidence type="ECO:0000313" key="1">
    <source>
        <dbReference type="EMBL" id="AGZ17676.1"/>
    </source>
</evidence>
<gene>
    <name evidence="1" type="ORF">4MG_202</name>
</gene>
<proteinExistence type="predicted"/>
<keyword evidence="2" id="KW-1185">Reference proteome</keyword>
<name>V5KSR3_9CAUD</name>
<protein>
    <submittedName>
        <fullName evidence="1">Hyphothetical protein</fullName>
    </submittedName>
</protein>
<dbReference type="Proteomes" id="UP000018620">
    <property type="component" value="Segment"/>
</dbReference>
<accession>V5KSR3</accession>
<reference evidence="1 2" key="1">
    <citation type="journal article" date="2014" name="Arch. Virol.">
        <title>Complete genome sequence of enterobacteria phage 4MG, a new member of the subgroup "PVP-SE1-like phage" of the "rV5-like viruses".</title>
        <authorList>
            <person name="Kim M."/>
            <person name="Heu S."/>
            <person name="Ryu S."/>
        </authorList>
    </citation>
    <scope>NUCLEOTIDE SEQUENCE [LARGE SCALE GENOMIC DNA]</scope>
</reference>
<sequence length="69" mass="8058">MTTILIQQTVKDSDNLVKLEIVQLTGETFFHVNGLKDRRPIDLRVPVDESRWPARQAQDLYDHYAAMFI</sequence>
<dbReference type="EMBL" id="KF550303">
    <property type="protein sequence ID" value="AGZ17676.1"/>
    <property type="molecule type" value="Genomic_DNA"/>
</dbReference>
<dbReference type="KEGG" id="vg:17776452"/>
<dbReference type="RefSeq" id="YP_008857418.1">
    <property type="nucleotide sequence ID" value="NC_022968.1"/>
</dbReference>